<dbReference type="Gene3D" id="2.60.120.10">
    <property type="entry name" value="Jelly Rolls"/>
    <property type="match status" value="1"/>
</dbReference>
<dbReference type="RefSeq" id="WP_092849003.1">
    <property type="nucleotide sequence ID" value="NZ_FMAH01000015.1"/>
</dbReference>
<dbReference type="STRING" id="411945.GA0061102_101532"/>
<dbReference type="InterPro" id="IPR011051">
    <property type="entry name" value="RmlC_Cupin_sf"/>
</dbReference>
<dbReference type="OrthoDB" id="2886949at2"/>
<dbReference type="Pfam" id="PF07883">
    <property type="entry name" value="Cupin_2"/>
    <property type="match status" value="1"/>
</dbReference>
<evidence type="ECO:0000313" key="2">
    <source>
        <dbReference type="EMBL" id="SCB28874.1"/>
    </source>
</evidence>
<evidence type="ECO:0000259" key="1">
    <source>
        <dbReference type="Pfam" id="PF07883"/>
    </source>
</evidence>
<name>A0A1C3VN11_9HYPH</name>
<reference evidence="3" key="1">
    <citation type="submission" date="2016-08" db="EMBL/GenBank/DDBJ databases">
        <authorList>
            <person name="Varghese N."/>
            <person name="Submissions Spin"/>
        </authorList>
    </citation>
    <scope>NUCLEOTIDE SEQUENCE [LARGE SCALE GENOMIC DNA]</scope>
    <source>
        <strain evidence="3">HAMBI 2971</strain>
    </source>
</reference>
<dbReference type="SUPFAM" id="SSF51182">
    <property type="entry name" value="RmlC-like cupins"/>
    <property type="match status" value="1"/>
</dbReference>
<dbReference type="Proteomes" id="UP000199435">
    <property type="component" value="Unassembled WGS sequence"/>
</dbReference>
<organism evidence="2 3">
    <name type="scientific">Rhizobium miluonense</name>
    <dbReference type="NCBI Taxonomy" id="411945"/>
    <lineage>
        <taxon>Bacteria</taxon>
        <taxon>Pseudomonadati</taxon>
        <taxon>Pseudomonadota</taxon>
        <taxon>Alphaproteobacteria</taxon>
        <taxon>Hyphomicrobiales</taxon>
        <taxon>Rhizobiaceae</taxon>
        <taxon>Rhizobium/Agrobacterium group</taxon>
        <taxon>Rhizobium</taxon>
    </lineage>
</organism>
<protein>
    <recommendedName>
        <fullName evidence="1">Cupin type-2 domain-containing protein</fullName>
    </recommendedName>
</protein>
<dbReference type="AlphaFoldDB" id="A0A1C3VN11"/>
<dbReference type="InterPro" id="IPR014710">
    <property type="entry name" value="RmlC-like_jellyroll"/>
</dbReference>
<evidence type="ECO:0000313" key="3">
    <source>
        <dbReference type="Proteomes" id="UP000199435"/>
    </source>
</evidence>
<keyword evidence="3" id="KW-1185">Reference proteome</keyword>
<dbReference type="EMBL" id="FMAH01000015">
    <property type="protein sequence ID" value="SCB28874.1"/>
    <property type="molecule type" value="Genomic_DNA"/>
</dbReference>
<gene>
    <name evidence="2" type="ORF">GA0061102_101532</name>
</gene>
<sequence>MHVVRYAEAPAYDAPGHHDMHLVRLQGREAGPADTVWIGVSTLEPGGGTTLDASNVEKMYVVLDGEVTISNGREEERLQQWDSCRISPNEARQLRNHTLGLAKILLVMPLQTTGPPR</sequence>
<proteinExistence type="predicted"/>
<dbReference type="InterPro" id="IPR013096">
    <property type="entry name" value="Cupin_2"/>
</dbReference>
<accession>A0A1C3VN11</accession>
<feature type="domain" description="Cupin type-2" evidence="1">
    <location>
        <begin position="40"/>
        <end position="107"/>
    </location>
</feature>
<dbReference type="CDD" id="cd20299">
    <property type="entry name" value="cupin_YP766765-like"/>
    <property type="match status" value="1"/>
</dbReference>